<organism evidence="6 7">
    <name type="scientific">Lingula anatina</name>
    <name type="common">Brachiopod</name>
    <name type="synonym">Lingula unguis</name>
    <dbReference type="NCBI Taxonomy" id="7574"/>
    <lineage>
        <taxon>Eukaryota</taxon>
        <taxon>Metazoa</taxon>
        <taxon>Spiralia</taxon>
        <taxon>Lophotrochozoa</taxon>
        <taxon>Brachiopoda</taxon>
        <taxon>Linguliformea</taxon>
        <taxon>Lingulata</taxon>
        <taxon>Lingulida</taxon>
        <taxon>Linguloidea</taxon>
        <taxon>Lingulidae</taxon>
        <taxon>Lingula</taxon>
    </lineage>
</organism>
<dbReference type="RefSeq" id="XP_013406659.1">
    <property type="nucleotide sequence ID" value="XM_013551205.2"/>
</dbReference>
<reference evidence="7" key="1">
    <citation type="submission" date="2025-08" db="UniProtKB">
        <authorList>
            <consortium name="RefSeq"/>
        </authorList>
    </citation>
    <scope>IDENTIFICATION</scope>
    <source>
        <tissue evidence="7">Gonads</tissue>
    </source>
</reference>
<evidence type="ECO:0000256" key="3">
    <source>
        <dbReference type="ARBA" id="ARBA00023163"/>
    </source>
</evidence>
<dbReference type="Pfam" id="PF00170">
    <property type="entry name" value="bZIP_1"/>
    <property type="match status" value="1"/>
</dbReference>
<feature type="compositionally biased region" description="Polar residues" evidence="4">
    <location>
        <begin position="246"/>
        <end position="264"/>
    </location>
</feature>
<dbReference type="InterPro" id="IPR000837">
    <property type="entry name" value="AP-1"/>
</dbReference>
<feature type="compositionally biased region" description="Polar residues" evidence="4">
    <location>
        <begin position="312"/>
        <end position="337"/>
    </location>
</feature>
<feature type="region of interest" description="Disordered" evidence="4">
    <location>
        <begin position="83"/>
        <end position="162"/>
    </location>
</feature>
<keyword evidence="2" id="KW-0238">DNA-binding</keyword>
<dbReference type="PROSITE" id="PS00036">
    <property type="entry name" value="BZIP_BASIC"/>
    <property type="match status" value="1"/>
</dbReference>
<dbReference type="PANTHER" id="PTHR23351">
    <property type="entry name" value="FOS TRANSCRIPTION FACTOR-RELATED"/>
    <property type="match status" value="1"/>
</dbReference>
<dbReference type="SUPFAM" id="SSF57959">
    <property type="entry name" value="Leucine zipper domain"/>
    <property type="match status" value="1"/>
</dbReference>
<dbReference type="PANTHER" id="PTHR23351:SF24">
    <property type="entry name" value="ACTIVATING TRANSCRIPTION FACTOR 3-RELATED"/>
    <property type="match status" value="1"/>
</dbReference>
<dbReference type="InParanoid" id="A0A1S3J9V9"/>
<keyword evidence="3" id="KW-0804">Transcription</keyword>
<feature type="region of interest" description="Disordered" evidence="4">
    <location>
        <begin position="244"/>
        <end position="268"/>
    </location>
</feature>
<feature type="region of interest" description="Disordered" evidence="4">
    <location>
        <begin position="307"/>
        <end position="337"/>
    </location>
</feature>
<dbReference type="Gene3D" id="1.20.5.170">
    <property type="match status" value="1"/>
</dbReference>
<sequence>MYNMPTSSDSDSKYTVADILSSMAKGEPVTPTFSGVHIPSFSTVISTPTSILTPTTIASLEQTFLDLSMPAVSTGMTQSGFVPPVVDPSCSNSRYSYEPDEDSMSSTSTDPDWMPTHGPKRSRNSEGKTGVNYSELAKKYPSTRRRNLKNEQVPPEEEERRRLRRERNKIAAAKCRQRRVDVTNTLLTETDGLEDQKASLEQEIQSLQQQKEQLEFLLQAHKPVCKHDIKAPKQQERKSIIVKAEPSSTVSSCQGSKGATSRPNSLPLAESRTAVTAATGVSISTPSNGIFTFGFDTMVDGHTGLTPVTGPSCASQVQRGSSDSSPDTLNSPTLISL</sequence>
<dbReference type="GO" id="GO:0000978">
    <property type="term" value="F:RNA polymerase II cis-regulatory region sequence-specific DNA binding"/>
    <property type="evidence" value="ECO:0007669"/>
    <property type="project" value="TreeGrafter"/>
</dbReference>
<evidence type="ECO:0000256" key="2">
    <source>
        <dbReference type="ARBA" id="ARBA00023125"/>
    </source>
</evidence>
<dbReference type="STRING" id="7574.A0A1S3J9V9"/>
<dbReference type="PRINTS" id="PR00042">
    <property type="entry name" value="LEUZIPPRFOS"/>
</dbReference>
<protein>
    <submittedName>
        <fullName evidence="7">Transcription factor kayak</fullName>
    </submittedName>
</protein>
<gene>
    <name evidence="7" type="primary">LOC106171077</name>
</gene>
<dbReference type="GO" id="GO:0005634">
    <property type="term" value="C:nucleus"/>
    <property type="evidence" value="ECO:0007669"/>
    <property type="project" value="TreeGrafter"/>
</dbReference>
<dbReference type="Proteomes" id="UP000085678">
    <property type="component" value="Unplaced"/>
</dbReference>
<dbReference type="OrthoDB" id="5866312at2759"/>
<proteinExistence type="predicted"/>
<accession>A0A1S3J9V9</accession>
<dbReference type="CDD" id="cd14721">
    <property type="entry name" value="bZIP_Fos"/>
    <property type="match status" value="1"/>
</dbReference>
<dbReference type="SMART" id="SM00338">
    <property type="entry name" value="BRLZ"/>
    <property type="match status" value="1"/>
</dbReference>
<dbReference type="FunFam" id="1.20.5.170:FF:000006">
    <property type="entry name" value="fos-related antigen 2 isoform X1"/>
    <property type="match status" value="1"/>
</dbReference>
<keyword evidence="1" id="KW-0805">Transcription regulation</keyword>
<evidence type="ECO:0000256" key="1">
    <source>
        <dbReference type="ARBA" id="ARBA00023015"/>
    </source>
</evidence>
<evidence type="ECO:0000256" key="4">
    <source>
        <dbReference type="SAM" id="MobiDB-lite"/>
    </source>
</evidence>
<keyword evidence="6" id="KW-1185">Reference proteome</keyword>
<feature type="domain" description="BZIP" evidence="5">
    <location>
        <begin position="158"/>
        <end position="221"/>
    </location>
</feature>
<evidence type="ECO:0000259" key="5">
    <source>
        <dbReference type="PROSITE" id="PS50217"/>
    </source>
</evidence>
<dbReference type="OMA" id="TRRNMGG"/>
<dbReference type="AlphaFoldDB" id="A0A1S3J9V9"/>
<dbReference type="InterPro" id="IPR046347">
    <property type="entry name" value="bZIP_sf"/>
</dbReference>
<dbReference type="KEGG" id="lak:106171077"/>
<evidence type="ECO:0000313" key="7">
    <source>
        <dbReference type="RefSeq" id="XP_013406659.1"/>
    </source>
</evidence>
<name>A0A1S3J9V9_LINAN</name>
<dbReference type="PROSITE" id="PS50217">
    <property type="entry name" value="BZIP"/>
    <property type="match status" value="1"/>
</dbReference>
<dbReference type="GeneID" id="106171077"/>
<dbReference type="InterPro" id="IPR004827">
    <property type="entry name" value="bZIP"/>
</dbReference>
<evidence type="ECO:0000313" key="6">
    <source>
        <dbReference type="Proteomes" id="UP000085678"/>
    </source>
</evidence>
<dbReference type="GO" id="GO:0000981">
    <property type="term" value="F:DNA-binding transcription factor activity, RNA polymerase II-specific"/>
    <property type="evidence" value="ECO:0007669"/>
    <property type="project" value="TreeGrafter"/>
</dbReference>